<dbReference type="Pfam" id="PF12650">
    <property type="entry name" value="DUF3784"/>
    <property type="match status" value="1"/>
</dbReference>
<comment type="caution">
    <text evidence="2">The sequence shown here is derived from an EMBL/GenBank/DDBJ whole genome shotgun (WGS) entry which is preliminary data.</text>
</comment>
<keyword evidence="1" id="KW-0812">Transmembrane</keyword>
<organism evidence="2 3">
    <name type="scientific">Ectobacillus ponti</name>
    <dbReference type="NCBI Taxonomy" id="2961894"/>
    <lineage>
        <taxon>Bacteria</taxon>
        <taxon>Bacillati</taxon>
        <taxon>Bacillota</taxon>
        <taxon>Bacilli</taxon>
        <taxon>Bacillales</taxon>
        <taxon>Bacillaceae</taxon>
        <taxon>Ectobacillus</taxon>
    </lineage>
</organism>
<proteinExistence type="predicted"/>
<name>A0AA41XEG0_9BACI</name>
<reference evidence="2" key="1">
    <citation type="submission" date="2022-07" db="EMBL/GenBank/DDBJ databases">
        <authorList>
            <person name="Li W.-J."/>
            <person name="Deng Q.-Q."/>
        </authorList>
    </citation>
    <scope>NUCLEOTIDE SEQUENCE</scope>
    <source>
        <strain evidence="2">SYSU M60031</strain>
    </source>
</reference>
<accession>A0AA41XEG0</accession>
<keyword evidence="3" id="KW-1185">Reference proteome</keyword>
<dbReference type="RefSeq" id="WP_254760527.1">
    <property type="nucleotide sequence ID" value="NZ_JANCLT010000013.1"/>
</dbReference>
<feature type="transmembrane region" description="Helical" evidence="1">
    <location>
        <begin position="81"/>
        <end position="101"/>
    </location>
</feature>
<keyword evidence="1" id="KW-1133">Transmembrane helix</keyword>
<dbReference type="EMBL" id="JANCLT010000013">
    <property type="protein sequence ID" value="MCP8970606.1"/>
    <property type="molecule type" value="Genomic_DNA"/>
</dbReference>
<evidence type="ECO:0000256" key="1">
    <source>
        <dbReference type="SAM" id="Phobius"/>
    </source>
</evidence>
<gene>
    <name evidence="2" type="ORF">NK662_18985</name>
</gene>
<dbReference type="InterPro" id="IPR017259">
    <property type="entry name" value="UCP037672"/>
</dbReference>
<sequence length="113" mass="12081">MKGLMGMEAAGLLVAVPFLILAIVLSKGKGAALLAGYNTMSDKEKAQYDEAALCKFMGKIMYGISFCILLMGTSELLGQPILLFAGVGLLLGLVLFAIVYANTGNRFKKREQD</sequence>
<protein>
    <submittedName>
        <fullName evidence="2">DUF3784 domain-containing protein</fullName>
    </submittedName>
</protein>
<dbReference type="AlphaFoldDB" id="A0AA41XEG0"/>
<evidence type="ECO:0000313" key="2">
    <source>
        <dbReference type="EMBL" id="MCP8970606.1"/>
    </source>
</evidence>
<evidence type="ECO:0000313" key="3">
    <source>
        <dbReference type="Proteomes" id="UP001156102"/>
    </source>
</evidence>
<dbReference type="Proteomes" id="UP001156102">
    <property type="component" value="Unassembled WGS sequence"/>
</dbReference>
<keyword evidence="1" id="KW-0472">Membrane</keyword>